<dbReference type="EMBL" id="JF731128">
    <property type="protein sequence ID" value="AEM24756.1"/>
    <property type="molecule type" value="Genomic_DNA"/>
</dbReference>
<dbReference type="Proteomes" id="UP000000699">
    <property type="component" value="Segment"/>
</dbReference>
<keyword evidence="2" id="KW-1185">Reference proteome</keyword>
<dbReference type="RefSeq" id="YP_009603989.1">
    <property type="nucleotide sequence ID" value="NC_041960.1"/>
</dbReference>
<evidence type="ECO:0000313" key="1">
    <source>
        <dbReference type="EMBL" id="AEM24756.1"/>
    </source>
</evidence>
<organism evidence="1 2">
    <name type="scientific">Enterococcus phage SAP6</name>
    <dbReference type="NCBI Taxonomy" id="1073766"/>
    <lineage>
        <taxon>Viruses</taxon>
        <taxon>Duplodnaviria</taxon>
        <taxon>Heunggongvirae</taxon>
        <taxon>Uroviricota</taxon>
        <taxon>Caudoviricetes</taxon>
        <taxon>Saphexavirus</taxon>
        <taxon>Saphexavirus SAP6</taxon>
    </lineage>
</organism>
<protein>
    <submittedName>
        <fullName evidence="1">Uncharacterized protein</fullName>
    </submittedName>
</protein>
<name>G1C4W4_9CAUD</name>
<accession>G1C4W4</accession>
<reference evidence="1 2" key="1">
    <citation type="journal article" date="2012" name="J. Virol.">
        <title>Complete Genome Sequence of Enterococcal Bacteriophage SAP6.</title>
        <authorList>
            <person name="Lee Y.D."/>
            <person name="Park J.H."/>
        </authorList>
    </citation>
    <scope>NUCLEOTIDE SEQUENCE [LARGE SCALE GENOMIC DNA]</scope>
</reference>
<dbReference type="GeneID" id="40079878"/>
<proteinExistence type="predicted"/>
<sequence>MGGGYLMNIASIDREVYTTVEVGVGSSLISIETGNSLITFNHSEAEELIKALQQAIRELPEEPKYVVVLPQNMTNTFWKYFFLNSGGAISNSNRPEDVLDEGSMTLDEIKAISEHYNPFTIPAEEFKQNEIGEF</sequence>
<dbReference type="KEGG" id="vg:40079878"/>
<dbReference type="OrthoDB" id="21215at10239"/>
<evidence type="ECO:0000313" key="2">
    <source>
        <dbReference type="Proteomes" id="UP000000699"/>
    </source>
</evidence>